<dbReference type="EMBL" id="SUYD01000010">
    <property type="protein sequence ID" value="MBE6266625.1"/>
    <property type="molecule type" value="Genomic_DNA"/>
</dbReference>
<dbReference type="SUPFAM" id="SSF47789">
    <property type="entry name" value="C-terminal domain of RNA polymerase alpha subunit"/>
    <property type="match status" value="1"/>
</dbReference>
<evidence type="ECO:0000313" key="1">
    <source>
        <dbReference type="EMBL" id="MBE6266625.1"/>
    </source>
</evidence>
<accession>A0A928BSM3</accession>
<evidence type="ECO:0008006" key="3">
    <source>
        <dbReference type="Google" id="ProtNLM"/>
    </source>
</evidence>
<dbReference type="Gene3D" id="1.10.150.20">
    <property type="entry name" value="5' to 3' exonuclease, C-terminal subdomain"/>
    <property type="match status" value="1"/>
</dbReference>
<dbReference type="Proteomes" id="UP000763088">
    <property type="component" value="Unassembled WGS sequence"/>
</dbReference>
<reference evidence="1" key="1">
    <citation type="submission" date="2019-04" db="EMBL/GenBank/DDBJ databases">
        <title>Evolution of Biomass-Degrading Anaerobic Consortia Revealed by Metagenomics.</title>
        <authorList>
            <person name="Peng X."/>
        </authorList>
    </citation>
    <scope>NUCLEOTIDE SEQUENCE</scope>
    <source>
        <strain evidence="1">SIG141</strain>
    </source>
</reference>
<protein>
    <recommendedName>
        <fullName evidence="3">RNA polymerase alpha subunit C-terminal domain-containing protein</fullName>
    </recommendedName>
</protein>
<name>A0A928BSM3_XYLRU</name>
<organism evidence="1 2">
    <name type="scientific">Xylanibacter ruminicola</name>
    <name type="common">Prevotella ruminicola</name>
    <dbReference type="NCBI Taxonomy" id="839"/>
    <lineage>
        <taxon>Bacteria</taxon>
        <taxon>Pseudomonadati</taxon>
        <taxon>Bacteroidota</taxon>
        <taxon>Bacteroidia</taxon>
        <taxon>Bacteroidales</taxon>
        <taxon>Prevotellaceae</taxon>
        <taxon>Xylanibacter</taxon>
    </lineage>
</organism>
<proteinExistence type="predicted"/>
<sequence length="111" mass="13260">MEKEELLRKLSRLNEIVSEAKEIVNEIETFSRDAYYSQFDNIPITEIQLETKALTTRFHNVCRNNWESPIYTLGDLLKKSPKEVSYFRCLGKTCIEQVRQYIFLAYDVEWK</sequence>
<comment type="caution">
    <text evidence="1">The sequence shown here is derived from an EMBL/GenBank/DDBJ whole genome shotgun (WGS) entry which is preliminary data.</text>
</comment>
<dbReference type="AlphaFoldDB" id="A0A928BSM3"/>
<evidence type="ECO:0000313" key="2">
    <source>
        <dbReference type="Proteomes" id="UP000763088"/>
    </source>
</evidence>
<gene>
    <name evidence="1" type="ORF">E7102_09160</name>
</gene>